<dbReference type="AlphaFoldDB" id="A0A371CGR8"/>
<feature type="region of interest" description="Disordered" evidence="2">
    <location>
        <begin position="1"/>
        <end position="23"/>
    </location>
</feature>
<feature type="coiled-coil region" evidence="1">
    <location>
        <begin position="84"/>
        <end position="111"/>
    </location>
</feature>
<evidence type="ECO:0000313" key="3">
    <source>
        <dbReference type="EMBL" id="RDX39476.1"/>
    </source>
</evidence>
<proteinExistence type="predicted"/>
<gene>
    <name evidence="3" type="ORF">OH76DRAFT_1424302</name>
</gene>
<feature type="non-terminal residue" evidence="3">
    <location>
        <position position="249"/>
    </location>
</feature>
<accession>A0A371CGR8</accession>
<keyword evidence="4" id="KW-1185">Reference proteome</keyword>
<keyword evidence="1" id="KW-0175">Coiled coil</keyword>
<reference evidence="3 4" key="1">
    <citation type="journal article" date="2018" name="Biotechnol. Biofuels">
        <title>Integrative visual omics of the white-rot fungus Polyporus brumalis exposes the biotechnological potential of its oxidative enzymes for delignifying raw plant biomass.</title>
        <authorList>
            <person name="Miyauchi S."/>
            <person name="Rancon A."/>
            <person name="Drula E."/>
            <person name="Hage H."/>
            <person name="Chaduli D."/>
            <person name="Favel A."/>
            <person name="Grisel S."/>
            <person name="Henrissat B."/>
            <person name="Herpoel-Gimbert I."/>
            <person name="Ruiz-Duenas F.J."/>
            <person name="Chevret D."/>
            <person name="Hainaut M."/>
            <person name="Lin J."/>
            <person name="Wang M."/>
            <person name="Pangilinan J."/>
            <person name="Lipzen A."/>
            <person name="Lesage-Meessen L."/>
            <person name="Navarro D."/>
            <person name="Riley R."/>
            <person name="Grigoriev I.V."/>
            <person name="Zhou S."/>
            <person name="Raouche S."/>
            <person name="Rosso M.N."/>
        </authorList>
    </citation>
    <scope>NUCLEOTIDE SEQUENCE [LARGE SCALE GENOMIC DNA]</scope>
    <source>
        <strain evidence="3 4">BRFM 1820</strain>
    </source>
</reference>
<evidence type="ECO:0000256" key="2">
    <source>
        <dbReference type="SAM" id="MobiDB-lite"/>
    </source>
</evidence>
<protein>
    <submittedName>
        <fullName evidence="3">Uncharacterized protein</fullName>
    </submittedName>
</protein>
<evidence type="ECO:0000256" key="1">
    <source>
        <dbReference type="SAM" id="Coils"/>
    </source>
</evidence>
<feature type="compositionally biased region" description="Polar residues" evidence="2">
    <location>
        <begin position="1"/>
        <end position="12"/>
    </location>
</feature>
<feature type="coiled-coil region" evidence="1">
    <location>
        <begin position="160"/>
        <end position="187"/>
    </location>
</feature>
<evidence type="ECO:0000313" key="4">
    <source>
        <dbReference type="Proteomes" id="UP000256964"/>
    </source>
</evidence>
<organism evidence="3 4">
    <name type="scientific">Lentinus brumalis</name>
    <dbReference type="NCBI Taxonomy" id="2498619"/>
    <lineage>
        <taxon>Eukaryota</taxon>
        <taxon>Fungi</taxon>
        <taxon>Dikarya</taxon>
        <taxon>Basidiomycota</taxon>
        <taxon>Agaricomycotina</taxon>
        <taxon>Agaricomycetes</taxon>
        <taxon>Polyporales</taxon>
        <taxon>Polyporaceae</taxon>
        <taxon>Lentinus</taxon>
    </lineage>
</organism>
<sequence>MAGWNSKTTSWWTKRRSKAQREQLANNHRKLHGLNKENIDSGQPNQGLTNRLREVLAIEREKIKQSRCEIRNGRRREKRGRDAVSQMRSTLARLTEEKDGLANKVAEQEAALQAVHVHHEKSLQEVARDAHVSVAAENTRAWEQARAATQLVGQIASAAIAKANARADNAVSEKERYQKEVADLKEEARLTVDWAVRTVEATRAQTVYEVAAAEKRLRDALKVLEVLNLLCIHYETMWLPGFSFVQYIP</sequence>
<name>A0A371CGR8_9APHY</name>
<dbReference type="EMBL" id="KZ857831">
    <property type="protein sequence ID" value="RDX39476.1"/>
    <property type="molecule type" value="Genomic_DNA"/>
</dbReference>
<dbReference type="Proteomes" id="UP000256964">
    <property type="component" value="Unassembled WGS sequence"/>
</dbReference>